<keyword evidence="3 12" id="KW-0813">Transport</keyword>
<keyword evidence="5 12" id="KW-0349">Heme</keyword>
<feature type="transmembrane region" description="Helical" evidence="12">
    <location>
        <begin position="218"/>
        <end position="236"/>
    </location>
</feature>
<feature type="transmembrane region" description="Helical" evidence="12">
    <location>
        <begin position="12"/>
        <end position="34"/>
    </location>
</feature>
<dbReference type="GO" id="GO:0046872">
    <property type="term" value="F:metal ion binding"/>
    <property type="evidence" value="ECO:0007669"/>
    <property type="project" value="UniProtKB-UniRule"/>
</dbReference>
<keyword evidence="11 12" id="KW-0472">Membrane</keyword>
<keyword evidence="6 12" id="KW-0812">Transmembrane</keyword>
<protein>
    <submittedName>
        <fullName evidence="14">Cytochrome bd-I ubiquinol oxidase subunit 1 apoprotein</fullName>
    </submittedName>
    <submittedName>
        <fullName evidence="15">Cytochrome ubiquinol oxidase subunit I</fullName>
    </submittedName>
</protein>
<evidence type="ECO:0000256" key="9">
    <source>
        <dbReference type="ARBA" id="ARBA00022989"/>
    </source>
</evidence>
<dbReference type="GO" id="GO:0019646">
    <property type="term" value="P:aerobic electron transport chain"/>
    <property type="evidence" value="ECO:0007669"/>
    <property type="project" value="InterPro"/>
</dbReference>
<evidence type="ECO:0000256" key="3">
    <source>
        <dbReference type="ARBA" id="ARBA00022448"/>
    </source>
</evidence>
<feature type="transmembrane region" description="Helical" evidence="12">
    <location>
        <begin position="404"/>
        <end position="428"/>
    </location>
</feature>
<keyword evidence="8 12" id="KW-0249">Electron transport</keyword>
<dbReference type="RefSeq" id="WP_111569158.1">
    <property type="nucleotide sequence ID" value="NZ_PIPK01000005.1"/>
</dbReference>
<evidence type="ECO:0000256" key="2">
    <source>
        <dbReference type="ARBA" id="ARBA00009819"/>
    </source>
</evidence>
<reference evidence="14 16" key="2">
    <citation type="submission" date="2018-06" db="EMBL/GenBank/DDBJ databases">
        <title>Genomic Encyclopedia of Type Strains, Phase III (KMG-III): the genomes of soil and plant-associated and newly described type strains.</title>
        <authorList>
            <person name="Whitman W."/>
        </authorList>
    </citation>
    <scope>NUCLEOTIDE SEQUENCE [LARGE SCALE GENOMIC DNA]</scope>
    <source>
        <strain evidence="14 16">CGMCC 1.15366</strain>
    </source>
</reference>
<evidence type="ECO:0000256" key="6">
    <source>
        <dbReference type="ARBA" id="ARBA00022692"/>
    </source>
</evidence>
<proteinExistence type="inferred from homology"/>
<feature type="transmembrane region" description="Helical" evidence="12">
    <location>
        <begin position="354"/>
        <end position="376"/>
    </location>
</feature>
<dbReference type="Proteomes" id="UP000249203">
    <property type="component" value="Unassembled WGS sequence"/>
</dbReference>
<evidence type="ECO:0000256" key="12">
    <source>
        <dbReference type="PIRNR" id="PIRNR006446"/>
    </source>
</evidence>
<keyword evidence="4 12" id="KW-1003">Cell membrane</keyword>
<dbReference type="GO" id="GO:0005886">
    <property type="term" value="C:plasma membrane"/>
    <property type="evidence" value="ECO:0007669"/>
    <property type="project" value="UniProtKB-SubCell"/>
</dbReference>
<comment type="similarity">
    <text evidence="2 12">Belongs to the cytochrome ubiquinol oxidase subunit 1 family.</text>
</comment>
<dbReference type="EMBL" id="QLMD01000005">
    <property type="protein sequence ID" value="RAJ98312.1"/>
    <property type="molecule type" value="Genomic_DNA"/>
</dbReference>
<feature type="transmembrane region" description="Helical" evidence="12">
    <location>
        <begin position="55"/>
        <end position="76"/>
    </location>
</feature>
<keyword evidence="10 12" id="KW-0408">Iron</keyword>
<evidence type="ECO:0000313" key="17">
    <source>
        <dbReference type="Proteomes" id="UP000287865"/>
    </source>
</evidence>
<evidence type="ECO:0000256" key="7">
    <source>
        <dbReference type="ARBA" id="ARBA00022723"/>
    </source>
</evidence>
<evidence type="ECO:0000313" key="14">
    <source>
        <dbReference type="EMBL" id="RAJ98312.1"/>
    </source>
</evidence>
<dbReference type="OrthoDB" id="9807042at2"/>
<keyword evidence="17" id="KW-1185">Reference proteome</keyword>
<evidence type="ECO:0000313" key="15">
    <source>
        <dbReference type="EMBL" id="RUO24863.1"/>
    </source>
</evidence>
<dbReference type="GO" id="GO:0009055">
    <property type="term" value="F:electron transfer activity"/>
    <property type="evidence" value="ECO:0007669"/>
    <property type="project" value="UniProtKB-UniRule"/>
</dbReference>
<feature type="transmembrane region" description="Helical" evidence="12">
    <location>
        <begin position="96"/>
        <end position="118"/>
    </location>
</feature>
<feature type="transmembrane region" description="Helical" evidence="12">
    <location>
        <begin position="183"/>
        <end position="206"/>
    </location>
</feature>
<dbReference type="AlphaFoldDB" id="A0A327WY59"/>
<feature type="transmembrane region" description="Helical" evidence="12">
    <location>
        <begin position="318"/>
        <end position="342"/>
    </location>
</feature>
<dbReference type="GO" id="GO:0020037">
    <property type="term" value="F:heme binding"/>
    <property type="evidence" value="ECO:0007669"/>
    <property type="project" value="TreeGrafter"/>
</dbReference>
<dbReference type="GO" id="GO:0016682">
    <property type="term" value="F:oxidoreductase activity, acting on diphenols and related substances as donors, oxygen as acceptor"/>
    <property type="evidence" value="ECO:0007669"/>
    <property type="project" value="TreeGrafter"/>
</dbReference>
<dbReference type="PANTHER" id="PTHR30365:SF14">
    <property type="entry name" value="CYTOCHROME BD MENAQUINOL OXIDASE SUBUNIT I-RELATED"/>
    <property type="match status" value="1"/>
</dbReference>
<evidence type="ECO:0000256" key="11">
    <source>
        <dbReference type="ARBA" id="ARBA00023136"/>
    </source>
</evidence>
<keyword evidence="9 12" id="KW-1133">Transmembrane helix</keyword>
<evidence type="ECO:0000256" key="10">
    <source>
        <dbReference type="ARBA" id="ARBA00023004"/>
    </source>
</evidence>
<evidence type="ECO:0000256" key="8">
    <source>
        <dbReference type="ARBA" id="ARBA00022982"/>
    </source>
</evidence>
<dbReference type="PIRSF" id="PIRSF006446">
    <property type="entry name" value="Cyt_quinol_oxidase_1"/>
    <property type="match status" value="1"/>
</dbReference>
<dbReference type="EMBL" id="PIPK01000005">
    <property type="protein sequence ID" value="RUO24863.1"/>
    <property type="molecule type" value="Genomic_DNA"/>
</dbReference>
<organism evidence="14 16">
    <name type="scientific">Aliidiomarina maris</name>
    <dbReference type="NCBI Taxonomy" id="531312"/>
    <lineage>
        <taxon>Bacteria</taxon>
        <taxon>Pseudomonadati</taxon>
        <taxon>Pseudomonadota</taxon>
        <taxon>Gammaproteobacteria</taxon>
        <taxon>Alteromonadales</taxon>
        <taxon>Idiomarinaceae</taxon>
        <taxon>Aliidiomarina</taxon>
    </lineage>
</organism>
<dbReference type="InterPro" id="IPR002585">
    <property type="entry name" value="Cyt-d_ubiquinol_oxidase_su_1"/>
</dbReference>
<reference evidence="15 17" key="1">
    <citation type="journal article" date="2018" name="Front. Microbiol.">
        <title>Genome-Based Analysis Reveals the Taxonomy and Diversity of the Family Idiomarinaceae.</title>
        <authorList>
            <person name="Liu Y."/>
            <person name="Lai Q."/>
            <person name="Shao Z."/>
        </authorList>
    </citation>
    <scope>NUCLEOTIDE SEQUENCE [LARGE SCALE GENOMIC DNA]</scope>
    <source>
        <strain evidence="15 17">CF12-14</strain>
    </source>
</reference>
<dbReference type="GO" id="GO:0070069">
    <property type="term" value="C:cytochrome complex"/>
    <property type="evidence" value="ECO:0007669"/>
    <property type="project" value="UniProtKB-UniRule"/>
</dbReference>
<evidence type="ECO:0000256" key="5">
    <source>
        <dbReference type="ARBA" id="ARBA00022617"/>
    </source>
</evidence>
<keyword evidence="7 12" id="KW-0479">Metal-binding</keyword>
<evidence type="ECO:0000313" key="16">
    <source>
        <dbReference type="Proteomes" id="UP000249203"/>
    </source>
</evidence>
<dbReference type="Proteomes" id="UP000287865">
    <property type="component" value="Unassembled WGS sequence"/>
</dbReference>
<comment type="caution">
    <text evidence="14">The sequence shown here is derived from an EMBL/GenBank/DDBJ whole genome shotgun (WGS) entry which is preliminary data.</text>
</comment>
<evidence type="ECO:0000256" key="4">
    <source>
        <dbReference type="ARBA" id="ARBA00022475"/>
    </source>
</evidence>
<gene>
    <name evidence="14" type="ORF">B0I24_10564</name>
    <name evidence="15" type="ORF">CWE07_07415</name>
</gene>
<comment type="subcellular location">
    <subcellularLocation>
        <location evidence="12">Cell inner membrane</location>
    </subcellularLocation>
    <subcellularLocation>
        <location evidence="1">Cell membrane</location>
        <topology evidence="1">Multi-pass membrane protein</topology>
    </subcellularLocation>
</comment>
<dbReference type="PANTHER" id="PTHR30365">
    <property type="entry name" value="CYTOCHROME D UBIQUINOL OXIDASE"/>
    <property type="match status" value="1"/>
</dbReference>
<evidence type="ECO:0000256" key="1">
    <source>
        <dbReference type="ARBA" id="ARBA00004651"/>
    </source>
</evidence>
<sequence length="484" mass="54110">MELDPLLLSRIQFAFVVSFHAIFPVFTIGLASYIACLEGIYYKTGNKDWERLSKFWIQVFAVVFGMGVVSGIVMAFQFGTNWSNFAYTAANFLGPVLSYEVVTAFFLEAAFLGVLLFGRDKVPQGIHFFSACMVAIGTFISSFWILSANSWMHTPQGFEFRDGLVYVTSWSEAIFNPSLAPRFFHMAIASFLTGGFVVAGVSAWYLLRKRDVELHRKALSMTLWLLLILAPTQAVVGDLHGLNTLEHQPMKVAAMEGNWETSEGVPLLLFAIPDQENQTNRFEVAIPKLASFILTHDWDGEVPGLNEVAPEEQPPVAIVFWAFRVMVGIGLLMILVAFTGLVLRRKQAYAHTPWFLNTLRYMAVTPFIAVLAGWFVTEIGRAPWLIYGEFTHAEGLTPSLTGGMALFTLIGYILVYAAIFGAGLYYLMRVLRTGAEQRTYGYDKAGKRPKRPLSIADADWEEDADEESKWNTTAQDKAEEQGAR</sequence>
<dbReference type="Pfam" id="PF01654">
    <property type="entry name" value="Cyt_bd_oxida_I"/>
    <property type="match status" value="1"/>
</dbReference>
<accession>A0A327WY59</accession>
<feature type="transmembrane region" description="Helical" evidence="12">
    <location>
        <begin position="125"/>
        <end position="146"/>
    </location>
</feature>
<name>A0A327WY59_9GAMM</name>
<feature type="region of interest" description="Disordered" evidence="13">
    <location>
        <begin position="443"/>
        <end position="484"/>
    </location>
</feature>
<evidence type="ECO:0000256" key="13">
    <source>
        <dbReference type="SAM" id="MobiDB-lite"/>
    </source>
</evidence>